<evidence type="ECO:0000313" key="3">
    <source>
        <dbReference type="EMBL" id="OHB15390.1"/>
    </source>
</evidence>
<feature type="compositionally biased region" description="Polar residues" evidence="1">
    <location>
        <begin position="1"/>
        <end position="12"/>
    </location>
</feature>
<keyword evidence="2" id="KW-0472">Membrane</keyword>
<dbReference type="EMBL" id="MHWW01000009">
    <property type="protein sequence ID" value="OHB15390.1"/>
    <property type="molecule type" value="Genomic_DNA"/>
</dbReference>
<feature type="transmembrane region" description="Helical" evidence="2">
    <location>
        <begin position="34"/>
        <end position="55"/>
    </location>
</feature>
<proteinExistence type="predicted"/>
<protein>
    <recommendedName>
        <fullName evidence="5">Band 7 domain-containing protein</fullName>
    </recommendedName>
</protein>
<feature type="transmembrane region" description="Helical" evidence="2">
    <location>
        <begin position="62"/>
        <end position="78"/>
    </location>
</feature>
<accession>A0A1G2V186</accession>
<gene>
    <name evidence="3" type="ORF">A2431_03865</name>
</gene>
<evidence type="ECO:0008006" key="5">
    <source>
        <dbReference type="Google" id="ProtNLM"/>
    </source>
</evidence>
<name>A0A1G2V186_9BACT</name>
<organism evidence="3 4">
    <name type="scientific">Candidatus Zambryskibacteria bacterium RIFOXYC1_FULL_39_10</name>
    <dbReference type="NCBI Taxonomy" id="1802779"/>
    <lineage>
        <taxon>Bacteria</taxon>
        <taxon>Candidatus Zambryskiibacteriota</taxon>
    </lineage>
</organism>
<keyword evidence="2" id="KW-1133">Transmembrane helix</keyword>
<sequence>MGTTPNLLTGQVTPKRPGQSPGKSLRTILKNQQWGQIFAAIVMYVIIIVIGTFISDEKGEKWWLVALAISICHIYLSAEDINERQLGAMFTLGQPAGDLESGPYFAFWPFCYIRKETKNVVQLEIGVLTPEEKKKAAGLENSASVFLLEDPFYLNWGDLQSADYKDILDESGKIVVKSVAEQKKEEGARFKNNPLAKPLVTATHLTIRFEIWSLTHLIQKAGSLLEANELIQKAAIAALISYAGKSFVARAIADMESVDAWLKTTIENFVADPGSERYKEEPSRSWGVNIRKTQITRMGTAKRISEAQADQGVEIYKAQAEKFKLTETAAGRAEATKLQADADLIRLKKEGKGTAEAAMLLLFARRKGITELAKIAKKPEGQLILQLEALERALAQGKAVIVPMELSKIVGALGSKLIP</sequence>
<evidence type="ECO:0000313" key="4">
    <source>
        <dbReference type="Proteomes" id="UP000177697"/>
    </source>
</evidence>
<evidence type="ECO:0000256" key="2">
    <source>
        <dbReference type="SAM" id="Phobius"/>
    </source>
</evidence>
<reference evidence="3 4" key="1">
    <citation type="journal article" date="2016" name="Nat. Commun.">
        <title>Thousands of microbial genomes shed light on interconnected biogeochemical processes in an aquifer system.</title>
        <authorList>
            <person name="Anantharaman K."/>
            <person name="Brown C.T."/>
            <person name="Hug L.A."/>
            <person name="Sharon I."/>
            <person name="Castelle C.J."/>
            <person name="Probst A.J."/>
            <person name="Thomas B.C."/>
            <person name="Singh A."/>
            <person name="Wilkins M.J."/>
            <person name="Karaoz U."/>
            <person name="Brodie E.L."/>
            <person name="Williams K.H."/>
            <person name="Hubbard S.S."/>
            <person name="Banfield J.F."/>
        </authorList>
    </citation>
    <scope>NUCLEOTIDE SEQUENCE [LARGE SCALE GENOMIC DNA]</scope>
</reference>
<keyword evidence="2" id="KW-0812">Transmembrane</keyword>
<feature type="region of interest" description="Disordered" evidence="1">
    <location>
        <begin position="1"/>
        <end position="22"/>
    </location>
</feature>
<evidence type="ECO:0000256" key="1">
    <source>
        <dbReference type="SAM" id="MobiDB-lite"/>
    </source>
</evidence>
<dbReference type="Proteomes" id="UP000177697">
    <property type="component" value="Unassembled WGS sequence"/>
</dbReference>
<comment type="caution">
    <text evidence="3">The sequence shown here is derived from an EMBL/GenBank/DDBJ whole genome shotgun (WGS) entry which is preliminary data.</text>
</comment>
<dbReference type="AlphaFoldDB" id="A0A1G2V186"/>